<organism evidence="8 9">
    <name type="scientific">Bodo saltans</name>
    <name type="common">Flagellated protozoan</name>
    <dbReference type="NCBI Taxonomy" id="75058"/>
    <lineage>
        <taxon>Eukaryota</taxon>
        <taxon>Discoba</taxon>
        <taxon>Euglenozoa</taxon>
        <taxon>Kinetoplastea</taxon>
        <taxon>Metakinetoplastina</taxon>
        <taxon>Eubodonida</taxon>
        <taxon>Bodonidae</taxon>
        <taxon>Bodo</taxon>
    </lineage>
</organism>
<comment type="subcellular location">
    <subcellularLocation>
        <location evidence="1">Endomembrane system</location>
        <topology evidence="1">Multi-pass membrane protein</topology>
    </subcellularLocation>
</comment>
<evidence type="ECO:0000313" key="8">
    <source>
        <dbReference type="EMBL" id="CUG02419.1"/>
    </source>
</evidence>
<evidence type="ECO:0000256" key="2">
    <source>
        <dbReference type="ARBA" id="ARBA00005697"/>
    </source>
</evidence>
<feature type="transmembrane region" description="Helical" evidence="7">
    <location>
        <begin position="32"/>
        <end position="54"/>
    </location>
</feature>
<dbReference type="Proteomes" id="UP000051952">
    <property type="component" value="Unassembled WGS sequence"/>
</dbReference>
<feature type="transmembrane region" description="Helical" evidence="7">
    <location>
        <begin position="88"/>
        <end position="107"/>
    </location>
</feature>
<feature type="transmembrane region" description="Helical" evidence="7">
    <location>
        <begin position="162"/>
        <end position="188"/>
    </location>
</feature>
<feature type="non-terminal residue" evidence="8">
    <location>
        <position position="1"/>
    </location>
</feature>
<keyword evidence="3" id="KW-0813">Transport</keyword>
<evidence type="ECO:0000256" key="1">
    <source>
        <dbReference type="ARBA" id="ARBA00004127"/>
    </source>
</evidence>
<evidence type="ECO:0000256" key="3">
    <source>
        <dbReference type="ARBA" id="ARBA00022448"/>
    </source>
</evidence>
<name>A0A0S4IV47_BODSA</name>
<dbReference type="GO" id="GO:0005886">
    <property type="term" value="C:plasma membrane"/>
    <property type="evidence" value="ECO:0007669"/>
    <property type="project" value="TreeGrafter"/>
</dbReference>
<comment type="similarity">
    <text evidence="2">Belongs to the nucleobase:cation symporter-2 (NCS2) (TC 2.A.40) family. Azg-like subfamily.</text>
</comment>
<feature type="transmembrane region" description="Helical" evidence="7">
    <location>
        <begin position="360"/>
        <end position="382"/>
    </location>
</feature>
<accession>A0A0S4IV47</accession>
<proteinExistence type="inferred from homology"/>
<evidence type="ECO:0000256" key="7">
    <source>
        <dbReference type="SAM" id="Phobius"/>
    </source>
</evidence>
<feature type="transmembrane region" description="Helical" evidence="7">
    <location>
        <begin position="290"/>
        <end position="310"/>
    </location>
</feature>
<dbReference type="GO" id="GO:0005345">
    <property type="term" value="F:purine nucleobase transmembrane transporter activity"/>
    <property type="evidence" value="ECO:0007669"/>
    <property type="project" value="TreeGrafter"/>
</dbReference>
<feature type="transmembrane region" description="Helical" evidence="7">
    <location>
        <begin position="322"/>
        <end position="340"/>
    </location>
</feature>
<dbReference type="VEuPathDB" id="TriTrypDB:BSAL_69810"/>
<feature type="transmembrane region" description="Helical" evidence="7">
    <location>
        <begin position="6"/>
        <end position="25"/>
    </location>
</feature>
<reference evidence="9" key="1">
    <citation type="submission" date="2015-09" db="EMBL/GenBank/DDBJ databases">
        <authorList>
            <consortium name="Pathogen Informatics"/>
        </authorList>
    </citation>
    <scope>NUCLEOTIDE SEQUENCE [LARGE SCALE GENOMIC DNA]</scope>
    <source>
        <strain evidence="9">Lake Konstanz</strain>
    </source>
</reference>
<dbReference type="GO" id="GO:0012505">
    <property type="term" value="C:endomembrane system"/>
    <property type="evidence" value="ECO:0007669"/>
    <property type="project" value="UniProtKB-SubCell"/>
</dbReference>
<dbReference type="EMBL" id="CYKH01000498">
    <property type="protein sequence ID" value="CUG02419.1"/>
    <property type="molecule type" value="Genomic_DNA"/>
</dbReference>
<dbReference type="PANTHER" id="PTHR43337:SF1">
    <property type="entry name" value="XANTHINE_URACIL PERMEASE C887.17-RELATED"/>
    <property type="match status" value="1"/>
</dbReference>
<evidence type="ECO:0000256" key="6">
    <source>
        <dbReference type="ARBA" id="ARBA00023136"/>
    </source>
</evidence>
<dbReference type="OrthoDB" id="431212at2759"/>
<evidence type="ECO:0000313" key="9">
    <source>
        <dbReference type="Proteomes" id="UP000051952"/>
    </source>
</evidence>
<sequence>ASRHTWDLAVTTTFFAGLAIFLLSVSNLTEKLIALLPPVLKSAILVGIGLYQAFVGLRTMNIIESDPTELLRFVSTMNWDDTSSSTGTVAQVLFGVTLFLTAAMYVLEVNGAILIGISTTTIICWSFSLGGVKFPGTPVQVPLFGETFWNFAFEDFFSGAQWIGTCLSFVLITLFDVAGIMFGVMTLVHQLLKASMQQATTTVGHHANIAADEDEEDIDQEEVFHGAGLDGGPREDESMLSHHAEIIAPWEARRAIMVVGISTMASAVLGCSPCIIFLECIAGVASGSRTGFSSVMTALFFALSLPFVPLFRSVPACASSPALVIIGCFMMSSASEIPWHDHKLAMPAFLTISMMPFTASITPGIVIGIASFAILHAVDWLAKKYRVWRGIPIRISHGS</sequence>
<gene>
    <name evidence="8" type="ORF">BSAL_69810</name>
</gene>
<evidence type="ECO:0000256" key="4">
    <source>
        <dbReference type="ARBA" id="ARBA00022692"/>
    </source>
</evidence>
<keyword evidence="5 7" id="KW-1133">Transmembrane helix</keyword>
<keyword evidence="9" id="KW-1185">Reference proteome</keyword>
<dbReference type="OMA" id="RKGSYFF"/>
<keyword evidence="4 7" id="KW-0812">Transmembrane</keyword>
<dbReference type="InterPro" id="IPR006043">
    <property type="entry name" value="NCS2"/>
</dbReference>
<dbReference type="Pfam" id="PF00860">
    <property type="entry name" value="Xan_ur_permease"/>
    <property type="match status" value="2"/>
</dbReference>
<protein>
    <submittedName>
        <fullName evidence="8">Xanthine/uracil permease, putative</fullName>
    </submittedName>
</protein>
<dbReference type="PANTHER" id="PTHR43337">
    <property type="entry name" value="XANTHINE/URACIL PERMEASE C887.17-RELATED"/>
    <property type="match status" value="1"/>
</dbReference>
<dbReference type="AlphaFoldDB" id="A0A0S4IV47"/>
<feature type="transmembrane region" description="Helical" evidence="7">
    <location>
        <begin position="255"/>
        <end position="278"/>
    </location>
</feature>
<keyword evidence="6 7" id="KW-0472">Membrane</keyword>
<dbReference type="InterPro" id="IPR045018">
    <property type="entry name" value="Azg-like"/>
</dbReference>
<evidence type="ECO:0000256" key="5">
    <source>
        <dbReference type="ARBA" id="ARBA00022989"/>
    </source>
</evidence>